<protein>
    <recommendedName>
        <fullName evidence="5">GfdT protein</fullName>
    </recommendedName>
</protein>
<organism evidence="3 4">
    <name type="scientific">Ascidiaceihabitans donghaensis</name>
    <dbReference type="NCBI Taxonomy" id="1510460"/>
    <lineage>
        <taxon>Bacteria</taxon>
        <taxon>Pseudomonadati</taxon>
        <taxon>Pseudomonadota</taxon>
        <taxon>Alphaproteobacteria</taxon>
        <taxon>Rhodobacterales</taxon>
        <taxon>Paracoccaceae</taxon>
        <taxon>Ascidiaceihabitans</taxon>
    </lineage>
</organism>
<dbReference type="Pfam" id="PF10442">
    <property type="entry name" value="FIST_C"/>
    <property type="match status" value="1"/>
</dbReference>
<dbReference type="PANTHER" id="PTHR40252">
    <property type="entry name" value="BLR0328 PROTEIN"/>
    <property type="match status" value="1"/>
</dbReference>
<evidence type="ECO:0000313" key="3">
    <source>
        <dbReference type="EMBL" id="SPH20400.1"/>
    </source>
</evidence>
<feature type="domain" description="FIST" evidence="1">
    <location>
        <begin position="45"/>
        <end position="245"/>
    </location>
</feature>
<proteinExistence type="predicted"/>
<evidence type="ECO:0000259" key="1">
    <source>
        <dbReference type="SMART" id="SM00897"/>
    </source>
</evidence>
<dbReference type="Pfam" id="PF08495">
    <property type="entry name" value="FIST"/>
    <property type="match status" value="1"/>
</dbReference>
<name>A0A2R8BBK1_9RHOB</name>
<accession>A0A2R8BBK1</accession>
<dbReference type="OrthoDB" id="9807948at2"/>
<dbReference type="InterPro" id="IPR019494">
    <property type="entry name" value="FIST_C"/>
</dbReference>
<reference evidence="3 4" key="1">
    <citation type="submission" date="2018-03" db="EMBL/GenBank/DDBJ databases">
        <authorList>
            <person name="Keele B.F."/>
        </authorList>
    </citation>
    <scope>NUCLEOTIDE SEQUENCE [LARGE SCALE GENOMIC DNA]</scope>
    <source>
        <strain evidence="3 4">CECT 8599</strain>
    </source>
</reference>
<evidence type="ECO:0000313" key="4">
    <source>
        <dbReference type="Proteomes" id="UP000244880"/>
    </source>
</evidence>
<dbReference type="InterPro" id="IPR013702">
    <property type="entry name" value="FIST_domain_N"/>
</dbReference>
<evidence type="ECO:0000259" key="2">
    <source>
        <dbReference type="SMART" id="SM01204"/>
    </source>
</evidence>
<dbReference type="SMART" id="SM00897">
    <property type="entry name" value="FIST"/>
    <property type="match status" value="1"/>
</dbReference>
<dbReference type="SMART" id="SM01204">
    <property type="entry name" value="FIST_C"/>
    <property type="match status" value="1"/>
</dbReference>
<dbReference type="AlphaFoldDB" id="A0A2R8BBK1"/>
<dbReference type="PANTHER" id="PTHR40252:SF2">
    <property type="entry name" value="BLR0328 PROTEIN"/>
    <property type="match status" value="1"/>
</dbReference>
<evidence type="ECO:0008006" key="5">
    <source>
        <dbReference type="Google" id="ProtNLM"/>
    </source>
</evidence>
<dbReference type="Proteomes" id="UP000244880">
    <property type="component" value="Unassembled WGS sequence"/>
</dbReference>
<sequence>MHTTVDADSPVTGDGAVASPVLLTTQVSWGDTSPVAQIRKDFGAEPLSFLSLFISPRADFQSVVDQAQRLFAGTDVVACTTAGEIGAAGYDDGQIIAIGFPASGFASTSLAIEHVDDLNPLPLIDRIALERIQLQDQNPKMKHSFAFLVVDGLSLAEDTLTATISPALRDMPIFGGSAGDGTDFGHTLVALNGKVMATAAVLTLVRSRFRTRVFSLDHLVPSEQQMVVTQADPDRRIVKTINAEPAGREYARIVGKDPEQLDRFTFASHPVVVRIGGAHHVRAIQHVNDAGELVFFSAIDEGMVLTMASPQNMVEHLQNKMTELSQDGPPAHIVGCDCVLRRIEAEQTQTARDVSSVLSAHNVTGFSTYGEQIGPLHVNHTMTGVAIYPSEE</sequence>
<gene>
    <name evidence="3" type="ORF">ASD8599_01135</name>
</gene>
<dbReference type="EMBL" id="OMOR01000001">
    <property type="protein sequence ID" value="SPH20400.1"/>
    <property type="molecule type" value="Genomic_DNA"/>
</dbReference>
<dbReference type="RefSeq" id="WP_108827618.1">
    <property type="nucleotide sequence ID" value="NZ_OMOR01000001.1"/>
</dbReference>
<keyword evidence="4" id="KW-1185">Reference proteome</keyword>
<feature type="domain" description="FIST C-domain" evidence="2">
    <location>
        <begin position="246"/>
        <end position="375"/>
    </location>
</feature>